<proteinExistence type="predicted"/>
<dbReference type="EMBL" id="RAXZ01000009">
    <property type="protein sequence ID" value="RKG52753.1"/>
    <property type="molecule type" value="Genomic_DNA"/>
</dbReference>
<protein>
    <recommendedName>
        <fullName evidence="3">DUF4209 domain-containing protein</fullName>
    </recommendedName>
</protein>
<sequence>MIDDDDFDYDAPVTRIAAHKNEAQQAGKIILEDAQQYLDTMTAGEHSFLQKHLAKLAHEEGYFQVLAEALDQPEGSKIANDALNVLYFWQLVNDADDIAQFDLLAVPTGEFFQTELFKALDDMQVDVHQVQRRNIIEQAVKLYAQGIYAGCIPMLYAQLEGLLTDVLVAKGFLEQKDTKFLDVHKIVPGLKGNEIKSLWHKSKIAFEMNPYFAELAAYKMDSSSTVTSTRHNMLHGTELAHFTQGRSFVLFLWLFSVISFMRGIKP</sequence>
<dbReference type="AlphaFoldDB" id="A0A3A8GIE8"/>
<gene>
    <name evidence="1" type="ORF">D7V64_08780</name>
</gene>
<comment type="caution">
    <text evidence="1">The sequence shown here is derived from an EMBL/GenBank/DDBJ whole genome shotgun (WGS) entry which is preliminary data.</text>
</comment>
<organism evidence="1 2">
    <name type="scientific">Acinetobacter cumulans</name>
    <dbReference type="NCBI Taxonomy" id="2136182"/>
    <lineage>
        <taxon>Bacteria</taxon>
        <taxon>Pseudomonadati</taxon>
        <taxon>Pseudomonadota</taxon>
        <taxon>Gammaproteobacteria</taxon>
        <taxon>Moraxellales</taxon>
        <taxon>Moraxellaceae</taxon>
        <taxon>Acinetobacter</taxon>
    </lineage>
</organism>
<evidence type="ECO:0000313" key="2">
    <source>
        <dbReference type="Proteomes" id="UP000281084"/>
    </source>
</evidence>
<evidence type="ECO:0008006" key="3">
    <source>
        <dbReference type="Google" id="ProtNLM"/>
    </source>
</evidence>
<dbReference type="Proteomes" id="UP000281084">
    <property type="component" value="Unassembled WGS sequence"/>
</dbReference>
<evidence type="ECO:0000313" key="1">
    <source>
        <dbReference type="EMBL" id="RKG52753.1"/>
    </source>
</evidence>
<name>A0A3A8GIE8_9GAMM</name>
<dbReference type="RefSeq" id="WP_120367527.1">
    <property type="nucleotide sequence ID" value="NZ_RAXZ01000009.1"/>
</dbReference>
<reference evidence="1 2" key="1">
    <citation type="submission" date="2018-09" db="EMBL/GenBank/DDBJ databases">
        <title>The draft genome of Acinetobacter spp. strains.</title>
        <authorList>
            <person name="Qin J."/>
            <person name="Feng Y."/>
            <person name="Zong Z."/>
        </authorList>
    </citation>
    <scope>NUCLEOTIDE SEQUENCE [LARGE SCALE GENOMIC DNA]</scope>
    <source>
        <strain evidence="1 2">WCHAc060002</strain>
    </source>
</reference>
<accession>A0A3A8GIE8</accession>